<reference evidence="4 5" key="1">
    <citation type="submission" date="2013-08" db="EMBL/GenBank/DDBJ databases">
        <authorList>
            <person name="Durkin A.S."/>
            <person name="Haft D.R."/>
            <person name="McCorrison J."/>
            <person name="Torralba M."/>
            <person name="Gillis M."/>
            <person name="Haft D.H."/>
            <person name="Methe B."/>
            <person name="Sutton G."/>
            <person name="Nelson K.E."/>
        </authorList>
    </citation>
    <scope>NUCLEOTIDE SEQUENCE [LARGE SCALE GENOMIC DNA]</scope>
    <source>
        <strain evidence="3 5">ATCC 35536</strain>
        <strain evidence="2 4">VPI DR56BR1116</strain>
    </source>
</reference>
<comment type="caution">
    <text evidence="2">The sequence shown here is derived from an EMBL/GenBank/DDBJ whole genome shotgun (WGS) entry which is preliminary data.</text>
</comment>
<dbReference type="EMBL" id="AUZJ01000020">
    <property type="protein sequence ID" value="ERF60994.1"/>
    <property type="molecule type" value="Genomic_DNA"/>
</dbReference>
<feature type="region of interest" description="Disordered" evidence="1">
    <location>
        <begin position="185"/>
        <end position="210"/>
    </location>
</feature>
<protein>
    <submittedName>
        <fullName evidence="2">Uncharacterized protein</fullName>
    </submittedName>
</protein>
<evidence type="ECO:0000313" key="3">
    <source>
        <dbReference type="EMBL" id="ERK03786.1"/>
    </source>
</evidence>
<dbReference type="STRING" id="1125725.HMPREF1325_1231"/>
<dbReference type="Proteomes" id="UP000016412">
    <property type="component" value="Unassembled WGS sequence"/>
</dbReference>
<evidence type="ECO:0000313" key="2">
    <source>
        <dbReference type="EMBL" id="ERF60994.1"/>
    </source>
</evidence>
<name>U2LHN1_TRESO</name>
<proteinExistence type="predicted"/>
<dbReference type="PATRIC" id="fig|1125725.3.peg.1006"/>
<dbReference type="eggNOG" id="ENOG5031CUB">
    <property type="taxonomic scope" value="Bacteria"/>
</dbReference>
<dbReference type="AlphaFoldDB" id="U2LHN1"/>
<evidence type="ECO:0000313" key="4">
    <source>
        <dbReference type="Proteomes" id="UP000016412"/>
    </source>
</evidence>
<sequence length="255" mass="28256">MGGGMRRKYHLYELFSLAICCLCFFGCGLEEYYVLEAPFRIYNTPNADTTYDNKYFDFVTNETGNAGISPSFNFLGTAVYYKIYNRYESIGSVTSALSSANNSTDPSSAATLLTGKYKYRQLGTDSVTTTPLIASTGADRRIYIRLTNYQNDARYKAKIIVGYAGDSSIVATMVPKREGNRYSFDFGRTGAEDRTPAEGEDDYSHSSSGFSSSYPNTYFVDMYAVSVGRDTTYTTYYSKVLHLGTVAVNAGTEDN</sequence>
<gene>
    <name evidence="3" type="ORF">HMPREF0860_1924</name>
    <name evidence="2" type="ORF">HMPREF1325_1231</name>
</gene>
<evidence type="ECO:0000313" key="5">
    <source>
        <dbReference type="Proteomes" id="UP000016646"/>
    </source>
</evidence>
<accession>U2LHN1</accession>
<dbReference type="EMBL" id="AVQI01000030">
    <property type="protein sequence ID" value="ERK03786.1"/>
    <property type="molecule type" value="Genomic_DNA"/>
</dbReference>
<keyword evidence="5" id="KW-1185">Reference proteome</keyword>
<dbReference type="Proteomes" id="UP000016646">
    <property type="component" value="Unassembled WGS sequence"/>
</dbReference>
<evidence type="ECO:0000256" key="1">
    <source>
        <dbReference type="SAM" id="MobiDB-lite"/>
    </source>
</evidence>
<organism evidence="2 4">
    <name type="scientific">Treponema socranskii subsp. socranskii VPI DR56BR1116 = ATCC 35536</name>
    <dbReference type="NCBI Taxonomy" id="1125725"/>
    <lineage>
        <taxon>Bacteria</taxon>
        <taxon>Pseudomonadati</taxon>
        <taxon>Spirochaetota</taxon>
        <taxon>Spirochaetia</taxon>
        <taxon>Spirochaetales</taxon>
        <taxon>Treponemataceae</taxon>
        <taxon>Treponema</taxon>
    </lineage>
</organism>